<dbReference type="EMBL" id="KB733467">
    <property type="protein sequence ID" value="ENI01495.1"/>
    <property type="molecule type" value="Genomic_DNA"/>
</dbReference>
<dbReference type="Proteomes" id="UP000012338">
    <property type="component" value="Unassembled WGS sequence"/>
</dbReference>
<dbReference type="AlphaFoldDB" id="N4WQ12"/>
<feature type="region of interest" description="Disordered" evidence="1">
    <location>
        <begin position="57"/>
        <end position="78"/>
    </location>
</feature>
<proteinExistence type="predicted"/>
<protein>
    <submittedName>
        <fullName evidence="2">Uncharacterized protein</fullName>
    </submittedName>
</protein>
<sequence length="78" mass="9218">GHQIMEHVLRMTSLVPRTAWPLLHCFLDPGSTPPSIHFFYTQKFSQVHVSLGNPFTEWREREEEEEENISGERRSKRP</sequence>
<accession>N4WQ12</accession>
<evidence type="ECO:0000256" key="1">
    <source>
        <dbReference type="SAM" id="MobiDB-lite"/>
    </source>
</evidence>
<reference evidence="2 3" key="1">
    <citation type="journal article" date="2012" name="PLoS Pathog.">
        <title>Diverse lifestyles and strategies of plant pathogenesis encoded in the genomes of eighteen Dothideomycetes fungi.</title>
        <authorList>
            <person name="Ohm R.A."/>
            <person name="Feau N."/>
            <person name="Henrissat B."/>
            <person name="Schoch C.L."/>
            <person name="Horwitz B.A."/>
            <person name="Barry K.W."/>
            <person name="Condon B.J."/>
            <person name="Copeland A.C."/>
            <person name="Dhillon B."/>
            <person name="Glaser F."/>
            <person name="Hesse C.N."/>
            <person name="Kosti I."/>
            <person name="LaButti K."/>
            <person name="Lindquist E.A."/>
            <person name="Lucas S."/>
            <person name="Salamov A.A."/>
            <person name="Bradshaw R.E."/>
            <person name="Ciuffetti L."/>
            <person name="Hamelin R.C."/>
            <person name="Kema G.H.J."/>
            <person name="Lawrence C."/>
            <person name="Scott J.A."/>
            <person name="Spatafora J.W."/>
            <person name="Turgeon B.G."/>
            <person name="de Wit P.J.G.M."/>
            <person name="Zhong S."/>
            <person name="Goodwin S.B."/>
            <person name="Grigoriev I.V."/>
        </authorList>
    </citation>
    <scope>NUCLEOTIDE SEQUENCE [LARGE SCALE GENOMIC DNA]</scope>
    <source>
        <strain evidence="3">C4 / ATCC 48331 / race T</strain>
    </source>
</reference>
<organism evidence="2 3">
    <name type="scientific">Cochliobolus heterostrophus (strain C4 / ATCC 48331 / race T)</name>
    <name type="common">Southern corn leaf blight fungus</name>
    <name type="synonym">Bipolaris maydis</name>
    <dbReference type="NCBI Taxonomy" id="665024"/>
    <lineage>
        <taxon>Eukaryota</taxon>
        <taxon>Fungi</taxon>
        <taxon>Dikarya</taxon>
        <taxon>Ascomycota</taxon>
        <taxon>Pezizomycotina</taxon>
        <taxon>Dothideomycetes</taxon>
        <taxon>Pleosporomycetidae</taxon>
        <taxon>Pleosporales</taxon>
        <taxon>Pleosporineae</taxon>
        <taxon>Pleosporaceae</taxon>
        <taxon>Bipolaris</taxon>
    </lineage>
</organism>
<evidence type="ECO:0000313" key="2">
    <source>
        <dbReference type="EMBL" id="ENI01495.1"/>
    </source>
</evidence>
<feature type="non-terminal residue" evidence="2">
    <location>
        <position position="1"/>
    </location>
</feature>
<reference evidence="3" key="2">
    <citation type="journal article" date="2013" name="PLoS Genet.">
        <title>Comparative genome structure, secondary metabolite, and effector coding capacity across Cochliobolus pathogens.</title>
        <authorList>
            <person name="Condon B.J."/>
            <person name="Leng Y."/>
            <person name="Wu D."/>
            <person name="Bushley K.E."/>
            <person name="Ohm R.A."/>
            <person name="Otillar R."/>
            <person name="Martin J."/>
            <person name="Schackwitz W."/>
            <person name="Grimwood J."/>
            <person name="MohdZainudin N."/>
            <person name="Xue C."/>
            <person name="Wang R."/>
            <person name="Manning V.A."/>
            <person name="Dhillon B."/>
            <person name="Tu Z.J."/>
            <person name="Steffenson B.J."/>
            <person name="Salamov A."/>
            <person name="Sun H."/>
            <person name="Lowry S."/>
            <person name="LaButti K."/>
            <person name="Han J."/>
            <person name="Copeland A."/>
            <person name="Lindquist E."/>
            <person name="Barry K."/>
            <person name="Schmutz J."/>
            <person name="Baker S.E."/>
            <person name="Ciuffetti L.M."/>
            <person name="Grigoriev I.V."/>
            <person name="Zhong S."/>
            <person name="Turgeon B.G."/>
        </authorList>
    </citation>
    <scope>NUCLEOTIDE SEQUENCE [LARGE SCALE GENOMIC DNA]</scope>
    <source>
        <strain evidence="3">C4 / ATCC 48331 / race T</strain>
    </source>
</reference>
<keyword evidence="3" id="KW-1185">Reference proteome</keyword>
<evidence type="ECO:0000313" key="3">
    <source>
        <dbReference type="Proteomes" id="UP000012338"/>
    </source>
</evidence>
<gene>
    <name evidence="2" type="ORF">COCC4DRAFT_33866</name>
</gene>
<dbReference type="HOGENOM" id="CLU_2687648_0_0_1"/>
<name>N4WQ12_COCH4</name>